<evidence type="ECO:0000256" key="2">
    <source>
        <dbReference type="ARBA" id="ARBA00022679"/>
    </source>
</evidence>
<dbReference type="Proteomes" id="UP000298390">
    <property type="component" value="Unassembled WGS sequence"/>
</dbReference>
<dbReference type="InterPro" id="IPR001077">
    <property type="entry name" value="COMT_C"/>
</dbReference>
<feature type="domain" description="O-methyltransferase C-terminal" evidence="4">
    <location>
        <begin position="260"/>
        <end position="424"/>
    </location>
</feature>
<accession>A0A4Y9XYV6</accession>
<organism evidence="5 6">
    <name type="scientific">Rhodofomes roseus</name>
    <dbReference type="NCBI Taxonomy" id="34475"/>
    <lineage>
        <taxon>Eukaryota</taxon>
        <taxon>Fungi</taxon>
        <taxon>Dikarya</taxon>
        <taxon>Basidiomycota</taxon>
        <taxon>Agaricomycotina</taxon>
        <taxon>Agaricomycetes</taxon>
        <taxon>Polyporales</taxon>
        <taxon>Rhodofomes</taxon>
    </lineage>
</organism>
<evidence type="ECO:0000313" key="6">
    <source>
        <dbReference type="Proteomes" id="UP000298390"/>
    </source>
</evidence>
<dbReference type="SUPFAM" id="SSF46785">
    <property type="entry name" value="Winged helix' DNA-binding domain"/>
    <property type="match status" value="1"/>
</dbReference>
<dbReference type="Gene3D" id="1.10.10.10">
    <property type="entry name" value="Winged helix-like DNA-binding domain superfamily/Winged helix DNA-binding domain"/>
    <property type="match status" value="1"/>
</dbReference>
<dbReference type="InterPro" id="IPR029063">
    <property type="entry name" value="SAM-dependent_MTases_sf"/>
</dbReference>
<evidence type="ECO:0000313" key="5">
    <source>
        <dbReference type="EMBL" id="TFY55290.1"/>
    </source>
</evidence>
<dbReference type="PANTHER" id="PTHR43712">
    <property type="entry name" value="PUTATIVE (AFU_ORTHOLOGUE AFUA_4G14580)-RELATED"/>
    <property type="match status" value="1"/>
</dbReference>
<evidence type="ECO:0000259" key="4">
    <source>
        <dbReference type="Pfam" id="PF00891"/>
    </source>
</evidence>
<sequence>MSLAEKVEKLRDLVRLINDASETVIREWQAEAKDTNIDPTTSLLPSLELFNARRSLVGACGMVSDIVAEPQHRLMEIASEFYISRALHIAAEGRIADILVDADPIEGLHIKEIALKAGVEQRKLARVLRCLSSVHVFKEVKELHFANSWTSQAIAGNDPLRCWLLTNGLDVYAASEGLLRVLFDPARTTSDSLYDTAFNEAHQTKLSFWEFLERGEEQPDGTVKPRHGLEIFSLAMLGGGQVHAPPLYADYPWAALGSGTVVDVGGGVGGMCLELAKQYPDLKFVLQDRPPVIEKAKAVWQRELPEAIETQRIAFMEHDFFKEQPVKGAEVYFMRNVLHDWPDNESCTLLKHLYNAMGPQSRILTADQVIHTTVGSKYLKPAPLPLPANYGYAHQLAHIRDMNMMTLFNAKERTPEDLDELAQRVSLKAAKTVIQEVQEQIVTVLHAQSVRSTVFNDDLSRVYVGAMGVESLNEDTLALIVSHLDSADARKLSSTAHLSYTTARDRALGDVKIHSFSNAVKFCNYMLRDRHDCLPLLRTLRVQCIIENAQRLAQQESRFHEHSEDEYRAGAVLLADLLEEIPEIRVLVLYQAEVWMMYERRIVTIVSAMCSLDELEFTDIGPQVSDTLHDLKSTPRKLALADADRGSRGVKLDSDFGRKWPGWPFWSTLKPANSAPHMWRLDPEGLSFPSVRVLAAHAPGSLPPSPDLARIFPQCTRGQQHQRAVDWPTLETVHATGLALKWWKNAHPVHCLELLSPLKKVDDQETGTRGLNPAAEREHALMAVKNVQPVALIATLSTRLHDRYMRSLFTSSRRLRYVSAEALDVRQFQTWLPDLQQWWGYVQKALSRYPRVVCLKVRCSVSRATTLENPTQQTSLDPMVGPVSYPEALQTVLAALPQWATSIPTLRYLSLDLRSTSPTLREHHGDQAKFEADEEGDLHWWQIDGGVNERMAKPLASSQGERIAAFLCSSRYDWQAELDTQSIA</sequence>
<dbReference type="Pfam" id="PF00891">
    <property type="entry name" value="Methyltransf_2"/>
    <property type="match status" value="1"/>
</dbReference>
<gene>
    <name evidence="5" type="ORF">EVJ58_g8342</name>
</gene>
<keyword evidence="2" id="KW-0808">Transferase</keyword>
<dbReference type="PANTHER" id="PTHR43712:SF2">
    <property type="entry name" value="O-METHYLTRANSFERASE CICE"/>
    <property type="match status" value="1"/>
</dbReference>
<dbReference type="AlphaFoldDB" id="A0A4Y9XYV6"/>
<dbReference type="InterPro" id="IPR036390">
    <property type="entry name" value="WH_DNA-bd_sf"/>
</dbReference>
<dbReference type="PROSITE" id="PS51683">
    <property type="entry name" value="SAM_OMT_II"/>
    <property type="match status" value="1"/>
</dbReference>
<reference evidence="5 6" key="1">
    <citation type="submission" date="2019-01" db="EMBL/GenBank/DDBJ databases">
        <title>Genome sequencing of the rare red list fungi Fomitopsis rosea.</title>
        <authorList>
            <person name="Buettner E."/>
            <person name="Kellner H."/>
        </authorList>
    </citation>
    <scope>NUCLEOTIDE SEQUENCE [LARGE SCALE GENOMIC DNA]</scope>
    <source>
        <strain evidence="5 6">DSM 105464</strain>
    </source>
</reference>
<comment type="caution">
    <text evidence="5">The sequence shown here is derived from an EMBL/GenBank/DDBJ whole genome shotgun (WGS) entry which is preliminary data.</text>
</comment>
<dbReference type="InterPro" id="IPR036388">
    <property type="entry name" value="WH-like_DNA-bd_sf"/>
</dbReference>
<proteinExistence type="predicted"/>
<evidence type="ECO:0000256" key="1">
    <source>
        <dbReference type="ARBA" id="ARBA00022603"/>
    </source>
</evidence>
<dbReference type="Gene3D" id="3.40.50.150">
    <property type="entry name" value="Vaccinia Virus protein VP39"/>
    <property type="match status" value="1"/>
</dbReference>
<dbReference type="GO" id="GO:0008171">
    <property type="term" value="F:O-methyltransferase activity"/>
    <property type="evidence" value="ECO:0007669"/>
    <property type="project" value="InterPro"/>
</dbReference>
<dbReference type="GO" id="GO:0032259">
    <property type="term" value="P:methylation"/>
    <property type="evidence" value="ECO:0007669"/>
    <property type="project" value="UniProtKB-KW"/>
</dbReference>
<name>A0A4Y9XYV6_9APHY</name>
<keyword evidence="3" id="KW-0949">S-adenosyl-L-methionine</keyword>
<dbReference type="SUPFAM" id="SSF53335">
    <property type="entry name" value="S-adenosyl-L-methionine-dependent methyltransferases"/>
    <property type="match status" value="1"/>
</dbReference>
<keyword evidence="1" id="KW-0489">Methyltransferase</keyword>
<dbReference type="InterPro" id="IPR016461">
    <property type="entry name" value="COMT-like"/>
</dbReference>
<protein>
    <recommendedName>
        <fullName evidence="4">O-methyltransferase C-terminal domain-containing protein</fullName>
    </recommendedName>
</protein>
<dbReference type="EMBL" id="SEKV01000605">
    <property type="protein sequence ID" value="TFY55290.1"/>
    <property type="molecule type" value="Genomic_DNA"/>
</dbReference>
<dbReference type="STRING" id="34475.A0A4Y9XYV6"/>
<evidence type="ECO:0000256" key="3">
    <source>
        <dbReference type="ARBA" id="ARBA00022691"/>
    </source>
</evidence>